<keyword evidence="7 14" id="KW-0547">Nucleotide-binding</keyword>
<dbReference type="InterPro" id="IPR021820">
    <property type="entry name" value="S-locus_recpt_kinase_C"/>
</dbReference>
<keyword evidence="10" id="KW-1015">Disulfide bond</keyword>
<feature type="domain" description="Bulb-type lectin" evidence="17">
    <location>
        <begin position="23"/>
        <end position="146"/>
    </location>
</feature>
<dbReference type="CDD" id="cd00028">
    <property type="entry name" value="B_lectin"/>
    <property type="match status" value="1"/>
</dbReference>
<dbReference type="InterPro" id="IPR000719">
    <property type="entry name" value="Prot_kinase_dom"/>
</dbReference>
<dbReference type="EC" id="2.7.11.1" evidence="2"/>
<evidence type="ECO:0000256" key="2">
    <source>
        <dbReference type="ARBA" id="ARBA00012513"/>
    </source>
</evidence>
<dbReference type="PANTHER" id="PTHR27002">
    <property type="entry name" value="RECEPTOR-LIKE SERINE/THREONINE-PROTEIN KINASE SD1-8"/>
    <property type="match status" value="1"/>
</dbReference>
<name>A0A2N9GA03_FAGSY</name>
<dbReference type="EMBL" id="OIVN01001655">
    <property type="protein sequence ID" value="SPC96270.1"/>
    <property type="molecule type" value="Genomic_DNA"/>
</dbReference>
<evidence type="ECO:0000259" key="17">
    <source>
        <dbReference type="PROSITE" id="PS50927"/>
    </source>
</evidence>
<dbReference type="Gene3D" id="2.90.10.10">
    <property type="entry name" value="Bulb-type lectin domain"/>
    <property type="match status" value="1"/>
</dbReference>
<dbReference type="PANTHER" id="PTHR27002:SF839">
    <property type="entry name" value="NON-SPECIFIC SERINE_THREONINE PROTEIN KINASE"/>
    <property type="match status" value="1"/>
</dbReference>
<dbReference type="CDD" id="cd01098">
    <property type="entry name" value="PAN_AP_plant"/>
    <property type="match status" value="1"/>
</dbReference>
<keyword evidence="9 14" id="KW-0067">ATP-binding</keyword>
<comment type="catalytic activity">
    <reaction evidence="12">
        <text>L-threonyl-[protein] + ATP = O-phospho-L-threonyl-[protein] + ADP + H(+)</text>
        <dbReference type="Rhea" id="RHEA:46608"/>
        <dbReference type="Rhea" id="RHEA-COMP:11060"/>
        <dbReference type="Rhea" id="RHEA-COMP:11605"/>
        <dbReference type="ChEBI" id="CHEBI:15378"/>
        <dbReference type="ChEBI" id="CHEBI:30013"/>
        <dbReference type="ChEBI" id="CHEBI:30616"/>
        <dbReference type="ChEBI" id="CHEBI:61977"/>
        <dbReference type="ChEBI" id="CHEBI:456216"/>
        <dbReference type="EC" id="2.7.11.1"/>
    </reaction>
</comment>
<dbReference type="SUPFAM" id="SSF56112">
    <property type="entry name" value="Protein kinase-like (PK-like)"/>
    <property type="match status" value="1"/>
</dbReference>
<dbReference type="PROSITE" id="PS50927">
    <property type="entry name" value="BULB_LECTIN"/>
    <property type="match status" value="1"/>
</dbReference>
<dbReference type="InterPro" id="IPR001245">
    <property type="entry name" value="Ser-Thr/Tyr_kinase_cat_dom"/>
</dbReference>
<evidence type="ECO:0000313" key="19">
    <source>
        <dbReference type="EMBL" id="SPC96270.1"/>
    </source>
</evidence>
<dbReference type="Pfam" id="PF08276">
    <property type="entry name" value="PAN_2"/>
    <property type="match status" value="1"/>
</dbReference>
<protein>
    <recommendedName>
        <fullName evidence="2">non-specific serine/threonine protein kinase</fullName>
        <ecNumber evidence="2">2.7.11.1</ecNumber>
    </recommendedName>
</protein>
<dbReference type="InterPro" id="IPR017441">
    <property type="entry name" value="Protein_kinase_ATP_BS"/>
</dbReference>
<evidence type="ECO:0000256" key="7">
    <source>
        <dbReference type="ARBA" id="ARBA00022741"/>
    </source>
</evidence>
<feature type="signal peptide" evidence="15">
    <location>
        <begin position="1"/>
        <end position="22"/>
    </location>
</feature>
<feature type="chain" id="PRO_5014621211" description="non-specific serine/threonine protein kinase" evidence="15">
    <location>
        <begin position="23"/>
        <end position="633"/>
    </location>
</feature>
<feature type="domain" description="Protein kinase" evidence="16">
    <location>
        <begin position="374"/>
        <end position="633"/>
    </location>
</feature>
<dbReference type="Pfam" id="PF01453">
    <property type="entry name" value="B_lectin"/>
    <property type="match status" value="1"/>
</dbReference>
<comment type="subcellular location">
    <subcellularLocation>
        <location evidence="1">Cell membrane</location>
        <topology evidence="1">Single-pass type I membrane protein</topology>
    </subcellularLocation>
</comment>
<evidence type="ECO:0000256" key="8">
    <source>
        <dbReference type="ARBA" id="ARBA00022777"/>
    </source>
</evidence>
<dbReference type="InterPro" id="IPR001480">
    <property type="entry name" value="Bulb-type_lectin_dom"/>
</dbReference>
<dbReference type="InterPro" id="IPR003609">
    <property type="entry name" value="Pan_app"/>
</dbReference>
<dbReference type="GO" id="GO:0005886">
    <property type="term" value="C:plasma membrane"/>
    <property type="evidence" value="ECO:0007669"/>
    <property type="project" value="UniProtKB-SubCell"/>
</dbReference>
<evidence type="ECO:0000259" key="18">
    <source>
        <dbReference type="PROSITE" id="PS50948"/>
    </source>
</evidence>
<organism evidence="19">
    <name type="scientific">Fagus sylvatica</name>
    <name type="common">Beechnut</name>
    <dbReference type="NCBI Taxonomy" id="28930"/>
    <lineage>
        <taxon>Eukaryota</taxon>
        <taxon>Viridiplantae</taxon>
        <taxon>Streptophyta</taxon>
        <taxon>Embryophyta</taxon>
        <taxon>Tracheophyta</taxon>
        <taxon>Spermatophyta</taxon>
        <taxon>Magnoliopsida</taxon>
        <taxon>eudicotyledons</taxon>
        <taxon>Gunneridae</taxon>
        <taxon>Pentapetalae</taxon>
        <taxon>rosids</taxon>
        <taxon>fabids</taxon>
        <taxon>Fagales</taxon>
        <taxon>Fagaceae</taxon>
        <taxon>Fagus</taxon>
    </lineage>
</organism>
<dbReference type="FunFam" id="2.90.10.10:FF:000005">
    <property type="entry name" value="G-type lectin S-receptor-like serine/threonine-protein kinase"/>
    <property type="match status" value="1"/>
</dbReference>
<feature type="binding site" evidence="14">
    <location>
        <position position="402"/>
    </location>
    <ligand>
        <name>ATP</name>
        <dbReference type="ChEBI" id="CHEBI:30616"/>
    </ligand>
</feature>
<evidence type="ECO:0000256" key="13">
    <source>
        <dbReference type="ARBA" id="ARBA00048679"/>
    </source>
</evidence>
<dbReference type="GO" id="GO:0005524">
    <property type="term" value="F:ATP binding"/>
    <property type="evidence" value="ECO:0007669"/>
    <property type="project" value="UniProtKB-UniRule"/>
</dbReference>
<keyword evidence="6 15" id="KW-0732">Signal</keyword>
<evidence type="ECO:0000256" key="3">
    <source>
        <dbReference type="ARBA" id="ARBA00022475"/>
    </source>
</evidence>
<proteinExistence type="predicted"/>
<keyword evidence="3" id="KW-1003">Cell membrane</keyword>
<keyword evidence="3" id="KW-0472">Membrane</keyword>
<keyword evidence="11" id="KW-0325">Glycoprotein</keyword>
<dbReference type="Pfam" id="PF11883">
    <property type="entry name" value="DUF3403"/>
    <property type="match status" value="1"/>
</dbReference>
<sequence>MDAEKLFMSLILIILFFPFCTSLDTLTPNQSIKDGQSLISKEKNFALGFFSRGNSSNRYLGIWYVKVTQHNVVWVANRNDPINNTSGVLSINQFGNLVLHDGYNHLVWSTNVSVQGTIISSVAQLQDSGNLVLVQDNINEKMLWQSFDYPTDTLLPKMKLGLNRKTGLDRLVVHNSGLLQHLTWNDDDLQWKELNSAPSYRCENYGQCGYEPKSPRDWNLRDGSQGCVRKQSGMSMCGNGEGFVKVEHLKGPDTSNATWMDMSMSSSECEQACLSNCSCTAFTSINIDGKGTSCLVCYLHKEVQRFSWQKEAAGYYYIICCCAFVSGILDSLYVAKEEEENKSYLEGNELEDSNRQPDLSIFDLSCIAAATDNFSMTNQIGQGGFGSVFKGQLSNGQHIAVKRQSKSSGQGKEEFKNEVMLIAKLQHRNLVKIFGCCIHEEEKMLIYEYMPNKSLDSFIFDFGIARIFKGDQIQDKTTRVVGTYGYMSPEYVVFGRFSTKSDVFSFGVILLEIVSGKKNNASYQNHPCLTLIGHVWELWREDRALDIVDSSINESFVPHEVLRCIQIGLLCVQEDAMDRPTMLAVLLMLSSETTLPSPKQPAFIFKKPSIDLGSVTRGFHSINDVTITMAEAR</sequence>
<dbReference type="FunFam" id="1.10.510.10:FF:001722">
    <property type="entry name" value="G-type lectin S-receptor-like serine/threonine-protein kinase B120"/>
    <property type="match status" value="1"/>
</dbReference>
<dbReference type="Gene3D" id="3.30.200.20">
    <property type="entry name" value="Phosphorylase Kinase, domain 1"/>
    <property type="match status" value="1"/>
</dbReference>
<evidence type="ECO:0000256" key="11">
    <source>
        <dbReference type="ARBA" id="ARBA00023180"/>
    </source>
</evidence>
<keyword evidence="5" id="KW-0808">Transferase</keyword>
<evidence type="ECO:0000256" key="12">
    <source>
        <dbReference type="ARBA" id="ARBA00047899"/>
    </source>
</evidence>
<dbReference type="InterPro" id="IPR011009">
    <property type="entry name" value="Kinase-like_dom_sf"/>
</dbReference>
<evidence type="ECO:0000256" key="15">
    <source>
        <dbReference type="SAM" id="SignalP"/>
    </source>
</evidence>
<reference evidence="19" key="1">
    <citation type="submission" date="2018-02" db="EMBL/GenBank/DDBJ databases">
        <authorList>
            <person name="Cohen D.B."/>
            <person name="Kent A.D."/>
        </authorList>
    </citation>
    <scope>NUCLEOTIDE SEQUENCE</scope>
</reference>
<dbReference type="InterPro" id="IPR036426">
    <property type="entry name" value="Bulb-type_lectin_dom_sf"/>
</dbReference>
<dbReference type="GO" id="GO:0048544">
    <property type="term" value="P:recognition of pollen"/>
    <property type="evidence" value="ECO:0007669"/>
    <property type="project" value="InterPro"/>
</dbReference>
<evidence type="ECO:0000256" key="5">
    <source>
        <dbReference type="ARBA" id="ARBA00022679"/>
    </source>
</evidence>
<evidence type="ECO:0000256" key="1">
    <source>
        <dbReference type="ARBA" id="ARBA00004251"/>
    </source>
</evidence>
<feature type="domain" description="Apple" evidence="18">
    <location>
        <begin position="237"/>
        <end position="320"/>
    </location>
</feature>
<dbReference type="FunFam" id="3.30.200.20:FF:000195">
    <property type="entry name" value="G-type lectin S-receptor-like serine/threonine-protein kinase"/>
    <property type="match status" value="1"/>
</dbReference>
<evidence type="ECO:0000256" key="9">
    <source>
        <dbReference type="ARBA" id="ARBA00022840"/>
    </source>
</evidence>
<evidence type="ECO:0000256" key="4">
    <source>
        <dbReference type="ARBA" id="ARBA00022527"/>
    </source>
</evidence>
<dbReference type="Pfam" id="PF07714">
    <property type="entry name" value="PK_Tyr_Ser-Thr"/>
    <property type="match status" value="1"/>
</dbReference>
<dbReference type="SMART" id="SM00108">
    <property type="entry name" value="B_lectin"/>
    <property type="match status" value="1"/>
</dbReference>
<keyword evidence="4" id="KW-0723">Serine/threonine-protein kinase</keyword>
<gene>
    <name evidence="19" type="ORF">FSB_LOCUS24152</name>
</gene>
<dbReference type="GO" id="GO:0004674">
    <property type="term" value="F:protein serine/threonine kinase activity"/>
    <property type="evidence" value="ECO:0007669"/>
    <property type="project" value="UniProtKB-KW"/>
</dbReference>
<accession>A0A2N9GA03</accession>
<dbReference type="PROSITE" id="PS50011">
    <property type="entry name" value="PROTEIN_KINASE_DOM"/>
    <property type="match status" value="1"/>
</dbReference>
<dbReference type="PROSITE" id="PS00107">
    <property type="entry name" value="PROTEIN_KINASE_ATP"/>
    <property type="match status" value="1"/>
</dbReference>
<evidence type="ECO:0000256" key="14">
    <source>
        <dbReference type="PROSITE-ProRule" id="PRU10141"/>
    </source>
</evidence>
<dbReference type="PROSITE" id="PS50948">
    <property type="entry name" value="PAN"/>
    <property type="match status" value="1"/>
</dbReference>
<comment type="catalytic activity">
    <reaction evidence="13">
        <text>L-seryl-[protein] + ATP = O-phospho-L-seryl-[protein] + ADP + H(+)</text>
        <dbReference type="Rhea" id="RHEA:17989"/>
        <dbReference type="Rhea" id="RHEA-COMP:9863"/>
        <dbReference type="Rhea" id="RHEA-COMP:11604"/>
        <dbReference type="ChEBI" id="CHEBI:15378"/>
        <dbReference type="ChEBI" id="CHEBI:29999"/>
        <dbReference type="ChEBI" id="CHEBI:30616"/>
        <dbReference type="ChEBI" id="CHEBI:83421"/>
        <dbReference type="ChEBI" id="CHEBI:456216"/>
        <dbReference type="EC" id="2.7.11.1"/>
    </reaction>
</comment>
<evidence type="ECO:0000256" key="6">
    <source>
        <dbReference type="ARBA" id="ARBA00022729"/>
    </source>
</evidence>
<evidence type="ECO:0000259" key="16">
    <source>
        <dbReference type="PROSITE" id="PS50011"/>
    </source>
</evidence>
<dbReference type="AlphaFoldDB" id="A0A2N9GA03"/>
<dbReference type="Gene3D" id="1.10.510.10">
    <property type="entry name" value="Transferase(Phosphotransferase) domain 1"/>
    <property type="match status" value="1"/>
</dbReference>
<evidence type="ECO:0000256" key="10">
    <source>
        <dbReference type="ARBA" id="ARBA00023157"/>
    </source>
</evidence>
<dbReference type="SUPFAM" id="SSF51110">
    <property type="entry name" value="alpha-D-mannose-specific plant lectins"/>
    <property type="match status" value="1"/>
</dbReference>
<keyword evidence="8" id="KW-0418">Kinase</keyword>